<comment type="caution">
    <text evidence="2">The sequence shown here is derived from an EMBL/GenBank/DDBJ whole genome shotgun (WGS) entry which is preliminary data.</text>
</comment>
<gene>
    <name evidence="2" type="ORF">Rrhod_2557</name>
</gene>
<keyword evidence="3" id="KW-1185">Reference proteome</keyword>
<evidence type="ECO:0000313" key="2">
    <source>
        <dbReference type="EMBL" id="EOM76191.1"/>
    </source>
</evidence>
<reference evidence="2 3" key="1">
    <citation type="journal article" date="2013" name="Genome Announc.">
        <title>Draft Genome Sequence of Rhodococcus rhodnii Strain LMG5362, a Symbiont of Rhodnius prolixus (Hemiptera, Reduviidae, Triatominae), the Principle Vector of Trypanosoma cruzi.</title>
        <authorList>
            <person name="Pachebat J.A."/>
            <person name="van Keulen G."/>
            <person name="Whitten M.M."/>
            <person name="Girdwood S."/>
            <person name="Del Sol R."/>
            <person name="Dyson P.J."/>
            <person name="Facey P.D."/>
        </authorList>
    </citation>
    <scope>NUCLEOTIDE SEQUENCE [LARGE SCALE GENOMIC DNA]</scope>
    <source>
        <strain evidence="2 3">LMG 5362</strain>
    </source>
</reference>
<sequence length="34" mass="3440">MAYTLRESGAHPTLKQGKAETAMATALPPATPAG</sequence>
<proteinExistence type="predicted"/>
<evidence type="ECO:0000256" key="1">
    <source>
        <dbReference type="SAM" id="MobiDB-lite"/>
    </source>
</evidence>
<feature type="compositionally biased region" description="Low complexity" evidence="1">
    <location>
        <begin position="19"/>
        <end position="28"/>
    </location>
</feature>
<accession>R7WLJ4</accession>
<feature type="region of interest" description="Disordered" evidence="1">
    <location>
        <begin position="1"/>
        <end position="34"/>
    </location>
</feature>
<organism evidence="2 3">
    <name type="scientific">Rhodococcus rhodnii LMG 5362</name>
    <dbReference type="NCBI Taxonomy" id="1273125"/>
    <lineage>
        <taxon>Bacteria</taxon>
        <taxon>Bacillati</taxon>
        <taxon>Actinomycetota</taxon>
        <taxon>Actinomycetes</taxon>
        <taxon>Mycobacteriales</taxon>
        <taxon>Nocardiaceae</taxon>
        <taxon>Rhodococcus</taxon>
    </lineage>
</organism>
<dbReference type="EMBL" id="APMY01000075">
    <property type="protein sequence ID" value="EOM76191.1"/>
    <property type="molecule type" value="Genomic_DNA"/>
</dbReference>
<dbReference type="AlphaFoldDB" id="R7WLJ4"/>
<name>R7WLJ4_9NOCA</name>
<dbReference type="Proteomes" id="UP000013525">
    <property type="component" value="Unassembled WGS sequence"/>
</dbReference>
<evidence type="ECO:0000313" key="3">
    <source>
        <dbReference type="Proteomes" id="UP000013525"/>
    </source>
</evidence>
<protein>
    <submittedName>
        <fullName evidence="2">Uncharacterized protein</fullName>
    </submittedName>
</protein>